<feature type="chain" id="PRO_5002814991" evidence="2">
    <location>
        <begin position="17"/>
        <end position="423"/>
    </location>
</feature>
<dbReference type="AlphaFoldDB" id="B4MDK2"/>
<feature type="signal peptide" evidence="2">
    <location>
        <begin position="1"/>
        <end position="16"/>
    </location>
</feature>
<dbReference type="STRING" id="7244.B4MDK2"/>
<reference evidence="3 4" key="1">
    <citation type="journal article" date="2007" name="Nature">
        <title>Evolution of genes and genomes on the Drosophila phylogeny.</title>
        <authorList>
            <consortium name="Drosophila 12 Genomes Consortium"/>
            <person name="Clark A.G."/>
            <person name="Eisen M.B."/>
            <person name="Smith D.R."/>
            <person name="Bergman C.M."/>
            <person name="Oliver B."/>
            <person name="Markow T.A."/>
            <person name="Kaufman T.C."/>
            <person name="Kellis M."/>
            <person name="Gelbart W."/>
            <person name="Iyer V.N."/>
            <person name="Pollard D.A."/>
            <person name="Sackton T.B."/>
            <person name="Larracuente A.M."/>
            <person name="Singh N.D."/>
            <person name="Abad J.P."/>
            <person name="Abt D.N."/>
            <person name="Adryan B."/>
            <person name="Aguade M."/>
            <person name="Akashi H."/>
            <person name="Anderson W.W."/>
            <person name="Aquadro C.F."/>
            <person name="Ardell D.H."/>
            <person name="Arguello R."/>
            <person name="Artieri C.G."/>
            <person name="Barbash D.A."/>
            <person name="Barker D."/>
            <person name="Barsanti P."/>
            <person name="Batterham P."/>
            <person name="Batzoglou S."/>
            <person name="Begun D."/>
            <person name="Bhutkar A."/>
            <person name="Blanco E."/>
            <person name="Bosak S.A."/>
            <person name="Bradley R.K."/>
            <person name="Brand A.D."/>
            <person name="Brent M.R."/>
            <person name="Brooks A.N."/>
            <person name="Brown R.H."/>
            <person name="Butlin R.K."/>
            <person name="Caggese C."/>
            <person name="Calvi B.R."/>
            <person name="Bernardo de Carvalho A."/>
            <person name="Caspi A."/>
            <person name="Castrezana S."/>
            <person name="Celniker S.E."/>
            <person name="Chang J.L."/>
            <person name="Chapple C."/>
            <person name="Chatterji S."/>
            <person name="Chinwalla A."/>
            <person name="Civetta A."/>
            <person name="Clifton S.W."/>
            <person name="Comeron J.M."/>
            <person name="Costello J.C."/>
            <person name="Coyne J.A."/>
            <person name="Daub J."/>
            <person name="David R.G."/>
            <person name="Delcher A.L."/>
            <person name="Delehaunty K."/>
            <person name="Do C.B."/>
            <person name="Ebling H."/>
            <person name="Edwards K."/>
            <person name="Eickbush T."/>
            <person name="Evans J.D."/>
            <person name="Filipski A."/>
            <person name="Findeiss S."/>
            <person name="Freyhult E."/>
            <person name="Fulton L."/>
            <person name="Fulton R."/>
            <person name="Garcia A.C."/>
            <person name="Gardiner A."/>
            <person name="Garfield D.A."/>
            <person name="Garvin B.E."/>
            <person name="Gibson G."/>
            <person name="Gilbert D."/>
            <person name="Gnerre S."/>
            <person name="Godfrey J."/>
            <person name="Good R."/>
            <person name="Gotea V."/>
            <person name="Gravely B."/>
            <person name="Greenberg A.J."/>
            <person name="Griffiths-Jones S."/>
            <person name="Gross S."/>
            <person name="Guigo R."/>
            <person name="Gustafson E.A."/>
            <person name="Haerty W."/>
            <person name="Hahn M.W."/>
            <person name="Halligan D.L."/>
            <person name="Halpern A.L."/>
            <person name="Halter G.M."/>
            <person name="Han M.V."/>
            <person name="Heger A."/>
            <person name="Hillier L."/>
            <person name="Hinrichs A.S."/>
            <person name="Holmes I."/>
            <person name="Hoskins R.A."/>
            <person name="Hubisz M.J."/>
            <person name="Hultmark D."/>
            <person name="Huntley M.A."/>
            <person name="Jaffe D.B."/>
            <person name="Jagadeeshan S."/>
            <person name="Jeck W.R."/>
            <person name="Johnson J."/>
            <person name="Jones C.D."/>
            <person name="Jordan W.C."/>
            <person name="Karpen G.H."/>
            <person name="Kataoka E."/>
            <person name="Keightley P.D."/>
            <person name="Kheradpour P."/>
            <person name="Kirkness E.F."/>
            <person name="Koerich L.B."/>
            <person name="Kristiansen K."/>
            <person name="Kudrna D."/>
            <person name="Kulathinal R.J."/>
            <person name="Kumar S."/>
            <person name="Kwok R."/>
            <person name="Lander E."/>
            <person name="Langley C.H."/>
            <person name="Lapoint R."/>
            <person name="Lazzaro B.P."/>
            <person name="Lee S.J."/>
            <person name="Levesque L."/>
            <person name="Li R."/>
            <person name="Lin C.F."/>
            <person name="Lin M.F."/>
            <person name="Lindblad-Toh K."/>
            <person name="Llopart A."/>
            <person name="Long M."/>
            <person name="Low L."/>
            <person name="Lozovsky E."/>
            <person name="Lu J."/>
            <person name="Luo M."/>
            <person name="Machado C.A."/>
            <person name="Makalowski W."/>
            <person name="Marzo M."/>
            <person name="Matsuda M."/>
            <person name="Matzkin L."/>
            <person name="McAllister B."/>
            <person name="McBride C.S."/>
            <person name="McKernan B."/>
            <person name="McKernan K."/>
            <person name="Mendez-Lago M."/>
            <person name="Minx P."/>
            <person name="Mollenhauer M.U."/>
            <person name="Montooth K."/>
            <person name="Mount S.M."/>
            <person name="Mu X."/>
            <person name="Myers E."/>
            <person name="Negre B."/>
            <person name="Newfeld S."/>
            <person name="Nielsen R."/>
            <person name="Noor M.A."/>
            <person name="O'Grady P."/>
            <person name="Pachter L."/>
            <person name="Papaceit M."/>
            <person name="Parisi M.J."/>
            <person name="Parisi M."/>
            <person name="Parts L."/>
            <person name="Pedersen J.S."/>
            <person name="Pesole G."/>
            <person name="Phillippy A.M."/>
            <person name="Ponting C.P."/>
            <person name="Pop M."/>
            <person name="Porcelli D."/>
            <person name="Powell J.R."/>
            <person name="Prohaska S."/>
            <person name="Pruitt K."/>
            <person name="Puig M."/>
            <person name="Quesneville H."/>
            <person name="Ram K.R."/>
            <person name="Rand D."/>
            <person name="Rasmussen M.D."/>
            <person name="Reed L.K."/>
            <person name="Reenan R."/>
            <person name="Reily A."/>
            <person name="Remington K.A."/>
            <person name="Rieger T.T."/>
            <person name="Ritchie M.G."/>
            <person name="Robin C."/>
            <person name="Rogers Y.H."/>
            <person name="Rohde C."/>
            <person name="Rozas J."/>
            <person name="Rubenfield M.J."/>
            <person name="Ruiz A."/>
            <person name="Russo S."/>
            <person name="Salzberg S.L."/>
            <person name="Sanchez-Gracia A."/>
            <person name="Saranga D.J."/>
            <person name="Sato H."/>
            <person name="Schaeffer S.W."/>
            <person name="Schatz M.C."/>
            <person name="Schlenke T."/>
            <person name="Schwartz R."/>
            <person name="Segarra C."/>
            <person name="Singh R.S."/>
            <person name="Sirot L."/>
            <person name="Sirota M."/>
            <person name="Sisneros N.B."/>
            <person name="Smith C.D."/>
            <person name="Smith T.F."/>
            <person name="Spieth J."/>
            <person name="Stage D.E."/>
            <person name="Stark A."/>
            <person name="Stephan W."/>
            <person name="Strausberg R.L."/>
            <person name="Strempel S."/>
            <person name="Sturgill D."/>
            <person name="Sutton G."/>
            <person name="Sutton G.G."/>
            <person name="Tao W."/>
            <person name="Teichmann S."/>
            <person name="Tobari Y.N."/>
            <person name="Tomimura Y."/>
            <person name="Tsolas J.M."/>
            <person name="Valente V.L."/>
            <person name="Venter E."/>
            <person name="Venter J.C."/>
            <person name="Vicario S."/>
            <person name="Vieira F.G."/>
            <person name="Vilella A.J."/>
            <person name="Villasante A."/>
            <person name="Walenz B."/>
            <person name="Wang J."/>
            <person name="Wasserman M."/>
            <person name="Watts T."/>
            <person name="Wilson D."/>
            <person name="Wilson R.K."/>
            <person name="Wing R.A."/>
            <person name="Wolfner M.F."/>
            <person name="Wong A."/>
            <person name="Wong G.K."/>
            <person name="Wu C.I."/>
            <person name="Wu G."/>
            <person name="Yamamoto D."/>
            <person name="Yang H.P."/>
            <person name="Yang S.P."/>
            <person name="Yorke J.A."/>
            <person name="Yoshida K."/>
            <person name="Zdobnov E."/>
            <person name="Zhang P."/>
            <person name="Zhang Y."/>
            <person name="Zimin A.V."/>
            <person name="Baldwin J."/>
            <person name="Abdouelleil A."/>
            <person name="Abdulkadir J."/>
            <person name="Abebe A."/>
            <person name="Abera B."/>
            <person name="Abreu J."/>
            <person name="Acer S.C."/>
            <person name="Aftuck L."/>
            <person name="Alexander A."/>
            <person name="An P."/>
            <person name="Anderson E."/>
            <person name="Anderson S."/>
            <person name="Arachi H."/>
            <person name="Azer M."/>
            <person name="Bachantsang P."/>
            <person name="Barry A."/>
            <person name="Bayul T."/>
            <person name="Berlin A."/>
            <person name="Bessette D."/>
            <person name="Bloom T."/>
            <person name="Blye J."/>
            <person name="Boguslavskiy L."/>
            <person name="Bonnet C."/>
            <person name="Boukhgalter B."/>
            <person name="Bourzgui I."/>
            <person name="Brown A."/>
            <person name="Cahill P."/>
            <person name="Channer S."/>
            <person name="Cheshatsang Y."/>
            <person name="Chuda L."/>
            <person name="Citroen M."/>
            <person name="Collymore A."/>
            <person name="Cooke P."/>
            <person name="Costello M."/>
            <person name="D'Aco K."/>
            <person name="Daza R."/>
            <person name="De Haan G."/>
            <person name="DeGray S."/>
            <person name="DeMaso C."/>
            <person name="Dhargay N."/>
            <person name="Dooley K."/>
            <person name="Dooley E."/>
            <person name="Doricent M."/>
            <person name="Dorje P."/>
            <person name="Dorjee K."/>
            <person name="Dupes A."/>
            <person name="Elong R."/>
            <person name="Falk J."/>
            <person name="Farina A."/>
            <person name="Faro S."/>
            <person name="Ferguson D."/>
            <person name="Fisher S."/>
            <person name="Foley C.D."/>
            <person name="Franke A."/>
            <person name="Friedrich D."/>
            <person name="Gadbois L."/>
            <person name="Gearin G."/>
            <person name="Gearin C.R."/>
            <person name="Giannoukos G."/>
            <person name="Goode T."/>
            <person name="Graham J."/>
            <person name="Grandbois E."/>
            <person name="Grewal S."/>
            <person name="Gyaltsen K."/>
            <person name="Hafez N."/>
            <person name="Hagos B."/>
            <person name="Hall J."/>
            <person name="Henson C."/>
            <person name="Hollinger A."/>
            <person name="Honan T."/>
            <person name="Huard M.D."/>
            <person name="Hughes L."/>
            <person name="Hurhula B."/>
            <person name="Husby M.E."/>
            <person name="Kamat A."/>
            <person name="Kanga B."/>
            <person name="Kashin S."/>
            <person name="Khazanovich D."/>
            <person name="Kisner P."/>
            <person name="Lance K."/>
            <person name="Lara M."/>
            <person name="Lee W."/>
            <person name="Lennon N."/>
            <person name="Letendre F."/>
            <person name="LeVine R."/>
            <person name="Lipovsky A."/>
            <person name="Liu X."/>
            <person name="Liu J."/>
            <person name="Liu S."/>
            <person name="Lokyitsang T."/>
            <person name="Lokyitsang Y."/>
            <person name="Lubonja R."/>
            <person name="Lui A."/>
            <person name="MacDonald P."/>
            <person name="Magnisalis V."/>
            <person name="Maru K."/>
            <person name="Matthews C."/>
            <person name="McCusker W."/>
            <person name="McDonough S."/>
            <person name="Mehta T."/>
            <person name="Meldrim J."/>
            <person name="Meneus L."/>
            <person name="Mihai O."/>
            <person name="Mihalev A."/>
            <person name="Mihova T."/>
            <person name="Mittelman R."/>
            <person name="Mlenga V."/>
            <person name="Montmayeur A."/>
            <person name="Mulrain L."/>
            <person name="Navidi A."/>
            <person name="Naylor J."/>
            <person name="Negash T."/>
            <person name="Nguyen T."/>
            <person name="Nguyen N."/>
            <person name="Nicol R."/>
            <person name="Norbu C."/>
            <person name="Norbu N."/>
            <person name="Novod N."/>
            <person name="O'Neill B."/>
            <person name="Osman S."/>
            <person name="Markiewicz E."/>
            <person name="Oyono O.L."/>
            <person name="Patti C."/>
            <person name="Phunkhang P."/>
            <person name="Pierre F."/>
            <person name="Priest M."/>
            <person name="Raghuraman S."/>
            <person name="Rege F."/>
            <person name="Reyes R."/>
            <person name="Rise C."/>
            <person name="Rogov P."/>
            <person name="Ross K."/>
            <person name="Ryan E."/>
            <person name="Settipalli S."/>
            <person name="Shea T."/>
            <person name="Sherpa N."/>
            <person name="Shi L."/>
            <person name="Shih D."/>
            <person name="Sparrow T."/>
            <person name="Spaulding J."/>
            <person name="Stalker J."/>
            <person name="Stange-Thomann N."/>
            <person name="Stavropoulos S."/>
            <person name="Stone C."/>
            <person name="Strader C."/>
            <person name="Tesfaye S."/>
            <person name="Thomson T."/>
            <person name="Thoulutsang Y."/>
            <person name="Thoulutsang D."/>
            <person name="Topham K."/>
            <person name="Topping I."/>
            <person name="Tsamla T."/>
            <person name="Vassiliev H."/>
            <person name="Vo A."/>
            <person name="Wangchuk T."/>
            <person name="Wangdi T."/>
            <person name="Weiand M."/>
            <person name="Wilkinson J."/>
            <person name="Wilson A."/>
            <person name="Yadav S."/>
            <person name="Young G."/>
            <person name="Yu Q."/>
            <person name="Zembek L."/>
            <person name="Zhong D."/>
            <person name="Zimmer A."/>
            <person name="Zwirko Z."/>
            <person name="Jaffe D.B."/>
            <person name="Alvarez P."/>
            <person name="Brockman W."/>
            <person name="Butler J."/>
            <person name="Chin C."/>
            <person name="Gnerre S."/>
            <person name="Grabherr M."/>
            <person name="Kleber M."/>
            <person name="Mauceli E."/>
            <person name="MacCallum I."/>
        </authorList>
    </citation>
    <scope>NUCLEOTIDE SEQUENCE [LARGE SCALE GENOMIC DNA]</scope>
    <source>
        <strain evidence="4">Tucson 15010-1051.87</strain>
    </source>
</reference>
<evidence type="ECO:0000256" key="2">
    <source>
        <dbReference type="SAM" id="SignalP"/>
    </source>
</evidence>
<proteinExistence type="predicted"/>
<dbReference type="InParanoid" id="B4MDK2"/>
<evidence type="ECO:0000313" key="4">
    <source>
        <dbReference type="Proteomes" id="UP000008792"/>
    </source>
</evidence>
<organism evidence="3 4">
    <name type="scientific">Drosophila virilis</name>
    <name type="common">Fruit fly</name>
    <dbReference type="NCBI Taxonomy" id="7244"/>
    <lineage>
        <taxon>Eukaryota</taxon>
        <taxon>Metazoa</taxon>
        <taxon>Ecdysozoa</taxon>
        <taxon>Arthropoda</taxon>
        <taxon>Hexapoda</taxon>
        <taxon>Insecta</taxon>
        <taxon>Pterygota</taxon>
        <taxon>Neoptera</taxon>
        <taxon>Endopterygota</taxon>
        <taxon>Diptera</taxon>
        <taxon>Brachycera</taxon>
        <taxon>Muscomorpha</taxon>
        <taxon>Ephydroidea</taxon>
        <taxon>Drosophilidae</taxon>
        <taxon>Drosophila</taxon>
    </lineage>
</organism>
<dbReference type="PANTHER" id="PTHR12471:SF7">
    <property type="entry name" value="V-TYPE PROTON ATPASE SUBUNIT S1"/>
    <property type="match status" value="1"/>
</dbReference>
<dbReference type="GO" id="GO:0030641">
    <property type="term" value="P:regulation of cellular pH"/>
    <property type="evidence" value="ECO:0007669"/>
    <property type="project" value="TreeGrafter"/>
</dbReference>
<keyword evidence="1" id="KW-0812">Transmembrane</keyword>
<dbReference type="InterPro" id="IPR008388">
    <property type="entry name" value="Ac45_acc_su"/>
</dbReference>
<dbReference type="OMA" id="DINCDVC"/>
<dbReference type="HOGENOM" id="CLU_662718_0_0_1"/>
<keyword evidence="4" id="KW-1185">Reference proteome</keyword>
<dbReference type="GO" id="GO:0033176">
    <property type="term" value="C:proton-transporting V-type ATPase complex"/>
    <property type="evidence" value="ECO:0007669"/>
    <property type="project" value="TreeGrafter"/>
</dbReference>
<gene>
    <name evidence="3" type="primary">Dvir\GJ16159</name>
    <name evidence="3" type="ORF">Dvir_GJ16159</name>
</gene>
<protein>
    <submittedName>
        <fullName evidence="3">Uncharacterized protein</fullName>
    </submittedName>
</protein>
<keyword evidence="1" id="KW-1133">Transmembrane helix</keyword>
<keyword evidence="2" id="KW-0732">Signal</keyword>
<dbReference type="PhylomeDB" id="B4MDK2"/>
<sequence>MKIILISLLLCCFGSCTNFPKTPPVLIWGVSLPDTPNIFQALDSDYFTGLLRSLLQEHMLVVYFEQALTSKDLSCVGCFPYMRDVQPRTYYSQVHDPIASVERLFTERDEEMIWNRRKAMLTLPCLKNSIQLYNFKNANLTAHDKFIKAVARNLEGCPVVHLYTAHTEQMKALQRRLQRVNDIMKWTKPTATTTTEKPKFRGDANQEQVFRNGSKQGPPIVVLRHPRGIVALDKIVFAEEIPKGLNVYYKRFHIYPSGKSSLSLMLKDTTNIKKGVNFVIDTSLGPLKIKLAPVVGCWRIPKLIFQNTTFIPRDLLFYGKRFSFCCYALTAYSDDGARLTLYSFSMDVVLVDTISAMDPDYMPKACWLCEEYLTPAITQAIFTVGILLSLLGLGLTLFLEMGRNMRMANIREPEPHLKVPIDR</sequence>
<dbReference type="OrthoDB" id="7863632at2759"/>
<dbReference type="Proteomes" id="UP000008792">
    <property type="component" value="Unassembled WGS sequence"/>
</dbReference>
<dbReference type="PANTHER" id="PTHR12471">
    <property type="entry name" value="VACUOLAR ATP SYNTHASE SUBUNIT S1"/>
    <property type="match status" value="1"/>
</dbReference>
<evidence type="ECO:0000313" key="3">
    <source>
        <dbReference type="EMBL" id="EDW71263.1"/>
    </source>
</evidence>
<dbReference type="eggNOG" id="KOG3868">
    <property type="taxonomic scope" value="Eukaryota"/>
</dbReference>
<accession>B4MDK2</accession>
<dbReference type="EMBL" id="CH940661">
    <property type="protein sequence ID" value="EDW71263.1"/>
    <property type="molecule type" value="Genomic_DNA"/>
</dbReference>
<dbReference type="GO" id="GO:0001671">
    <property type="term" value="F:ATPase activator activity"/>
    <property type="evidence" value="ECO:0007669"/>
    <property type="project" value="TreeGrafter"/>
</dbReference>
<keyword evidence="1" id="KW-0472">Membrane</keyword>
<feature type="transmembrane region" description="Helical" evidence="1">
    <location>
        <begin position="380"/>
        <end position="399"/>
    </location>
</feature>
<name>B4MDK2_DROVI</name>
<evidence type="ECO:0000256" key="1">
    <source>
        <dbReference type="SAM" id="Phobius"/>
    </source>
</evidence>